<feature type="signal peptide" evidence="1">
    <location>
        <begin position="1"/>
        <end position="22"/>
    </location>
</feature>
<evidence type="ECO:0000256" key="1">
    <source>
        <dbReference type="SAM" id="SignalP"/>
    </source>
</evidence>
<dbReference type="Ensembl" id="ENSMAMT00000023293.2">
    <property type="protein sequence ID" value="ENSMAMP00000022713.1"/>
    <property type="gene ID" value="ENSMAMG00000015275.2"/>
</dbReference>
<dbReference type="InterPro" id="IPR009079">
    <property type="entry name" value="4_helix_cytokine-like_core"/>
</dbReference>
<reference evidence="2" key="2">
    <citation type="submission" date="2025-09" db="UniProtKB">
        <authorList>
            <consortium name="Ensembl"/>
        </authorList>
    </citation>
    <scope>IDENTIFICATION</scope>
</reference>
<organism evidence="2 3">
    <name type="scientific">Mastacembelus armatus</name>
    <name type="common">zig-zag eel</name>
    <dbReference type="NCBI Taxonomy" id="205130"/>
    <lineage>
        <taxon>Eukaryota</taxon>
        <taxon>Metazoa</taxon>
        <taxon>Chordata</taxon>
        <taxon>Craniata</taxon>
        <taxon>Vertebrata</taxon>
        <taxon>Euteleostomi</taxon>
        <taxon>Actinopterygii</taxon>
        <taxon>Neopterygii</taxon>
        <taxon>Teleostei</taxon>
        <taxon>Neoteleostei</taxon>
        <taxon>Acanthomorphata</taxon>
        <taxon>Anabantaria</taxon>
        <taxon>Synbranchiformes</taxon>
        <taxon>Mastacembelidae</taxon>
        <taxon>Mastacembelus</taxon>
    </lineage>
</organism>
<dbReference type="Proteomes" id="UP000261640">
    <property type="component" value="Unplaced"/>
</dbReference>
<sequence>MENFTNIAFWIAFFFGFVQVKSHPVLTDSKLNYMQENVICVSYYNTNIFPAQSDDLLLLTVCFIFFIQPTDSKFYAPANVEAHCITTALDCIMREFNGTVTDECEDPYEYIEQEVTFLDRKIKNRVDLGHVLTDSTECACEKWSEVPFSEFLKKANTFLEYVNAVSSQ</sequence>
<evidence type="ECO:0000313" key="3">
    <source>
        <dbReference type="Proteomes" id="UP000261640"/>
    </source>
</evidence>
<evidence type="ECO:0000313" key="2">
    <source>
        <dbReference type="Ensembl" id="ENSMAMP00000022713.1"/>
    </source>
</evidence>
<dbReference type="InParanoid" id="A0A3Q3M6M9"/>
<dbReference type="GeneTree" id="ENSGT00940000177064"/>
<accession>A0A3Q3M6M9</accession>
<protein>
    <recommendedName>
        <fullName evidence="4">Interleukin</fullName>
    </recommendedName>
</protein>
<keyword evidence="1" id="KW-0732">Signal</keyword>
<name>A0A3Q3M6M9_9TELE</name>
<dbReference type="AlphaFoldDB" id="A0A3Q3M6M9"/>
<reference evidence="2" key="1">
    <citation type="submission" date="2025-08" db="UniProtKB">
        <authorList>
            <consortium name="Ensembl"/>
        </authorList>
    </citation>
    <scope>IDENTIFICATION</scope>
</reference>
<dbReference type="Gene3D" id="1.20.1250.70">
    <property type="entry name" value="Interleukin-15/Interleukin-21"/>
    <property type="match status" value="1"/>
</dbReference>
<feature type="chain" id="PRO_5018579455" description="Interleukin" evidence="1">
    <location>
        <begin position="23"/>
        <end position="168"/>
    </location>
</feature>
<dbReference type="SUPFAM" id="SSF47266">
    <property type="entry name" value="4-helical cytokines"/>
    <property type="match status" value="1"/>
</dbReference>
<keyword evidence="3" id="KW-1185">Reference proteome</keyword>
<proteinExistence type="predicted"/>
<evidence type="ECO:0008006" key="4">
    <source>
        <dbReference type="Google" id="ProtNLM"/>
    </source>
</evidence>